<name>K6V0Y9_9ACTN</name>
<evidence type="ECO:0000256" key="4">
    <source>
        <dbReference type="ARBA" id="ARBA00022827"/>
    </source>
</evidence>
<evidence type="ECO:0000256" key="1">
    <source>
        <dbReference type="ARBA" id="ARBA00001974"/>
    </source>
</evidence>
<evidence type="ECO:0000256" key="6">
    <source>
        <dbReference type="RuleBase" id="RU362125"/>
    </source>
</evidence>
<dbReference type="Pfam" id="PF02771">
    <property type="entry name" value="Acyl-CoA_dh_N"/>
    <property type="match status" value="1"/>
</dbReference>
<dbReference type="eggNOG" id="COG1960">
    <property type="taxonomic scope" value="Bacteria"/>
</dbReference>
<evidence type="ECO:0000313" key="11">
    <source>
        <dbReference type="Proteomes" id="UP000008363"/>
    </source>
</evidence>
<dbReference type="Gene3D" id="1.10.540.10">
    <property type="entry name" value="Acyl-CoA dehydrogenase/oxidase, N-terminal domain"/>
    <property type="match status" value="1"/>
</dbReference>
<dbReference type="InterPro" id="IPR037069">
    <property type="entry name" value="AcylCoA_DH/ox_N_sf"/>
</dbReference>
<dbReference type="Pfam" id="PF00441">
    <property type="entry name" value="Acyl-CoA_dh_1"/>
    <property type="match status" value="1"/>
</dbReference>
<dbReference type="InterPro" id="IPR046373">
    <property type="entry name" value="Acyl-CoA_Oxase/DH_mid-dom_sf"/>
</dbReference>
<reference evidence="10 11" key="1">
    <citation type="submission" date="2012-08" db="EMBL/GenBank/DDBJ databases">
        <title>Whole genome shotgun sequence of Gordonia rhizosphera NBRC 16068.</title>
        <authorList>
            <person name="Takarada H."/>
            <person name="Isaki S."/>
            <person name="Hosoyama A."/>
            <person name="Tsuchikane K."/>
            <person name="Katsumata H."/>
            <person name="Baba S."/>
            <person name="Ohji S."/>
            <person name="Yamazaki S."/>
            <person name="Fujita N."/>
        </authorList>
    </citation>
    <scope>NUCLEOTIDE SEQUENCE [LARGE SCALE GENOMIC DNA]</scope>
    <source>
        <strain evidence="10 11">NBRC 16068</strain>
    </source>
</reference>
<evidence type="ECO:0000256" key="5">
    <source>
        <dbReference type="ARBA" id="ARBA00023002"/>
    </source>
</evidence>
<evidence type="ECO:0000256" key="2">
    <source>
        <dbReference type="ARBA" id="ARBA00009347"/>
    </source>
</evidence>
<comment type="cofactor">
    <cofactor evidence="1 6">
        <name>FAD</name>
        <dbReference type="ChEBI" id="CHEBI:57692"/>
    </cofactor>
</comment>
<dbReference type="InterPro" id="IPR006091">
    <property type="entry name" value="Acyl-CoA_Oxase/DH_mid-dom"/>
</dbReference>
<keyword evidence="3 6" id="KW-0285">Flavoprotein</keyword>
<dbReference type="GO" id="GO:0003995">
    <property type="term" value="F:acyl-CoA dehydrogenase activity"/>
    <property type="evidence" value="ECO:0007669"/>
    <property type="project" value="TreeGrafter"/>
</dbReference>
<dbReference type="AlphaFoldDB" id="K6V0Y9"/>
<keyword evidence="5 6" id="KW-0560">Oxidoreductase</keyword>
<dbReference type="RefSeq" id="WP_006331642.1">
    <property type="nucleotide sequence ID" value="NZ_BAHC01000065.1"/>
</dbReference>
<dbReference type="Pfam" id="PF02770">
    <property type="entry name" value="Acyl-CoA_dh_M"/>
    <property type="match status" value="1"/>
</dbReference>
<dbReference type="CDD" id="cd00567">
    <property type="entry name" value="ACAD"/>
    <property type="match status" value="1"/>
</dbReference>
<dbReference type="Gene3D" id="2.40.110.10">
    <property type="entry name" value="Butyryl-CoA Dehydrogenase, subunit A, domain 2"/>
    <property type="match status" value="1"/>
</dbReference>
<evidence type="ECO:0000259" key="7">
    <source>
        <dbReference type="Pfam" id="PF00441"/>
    </source>
</evidence>
<dbReference type="InterPro" id="IPR009100">
    <property type="entry name" value="AcylCoA_DH/oxidase_NM_dom_sf"/>
</dbReference>
<dbReference type="Gene3D" id="1.20.140.10">
    <property type="entry name" value="Butyryl-CoA Dehydrogenase, subunit A, domain 3"/>
    <property type="match status" value="1"/>
</dbReference>
<dbReference type="InterPro" id="IPR013786">
    <property type="entry name" value="AcylCoA_DH/ox_N"/>
</dbReference>
<evidence type="ECO:0000259" key="8">
    <source>
        <dbReference type="Pfam" id="PF02770"/>
    </source>
</evidence>
<proteinExistence type="inferred from homology"/>
<gene>
    <name evidence="10" type="ORF">GORHZ_065_00390</name>
</gene>
<evidence type="ECO:0000256" key="3">
    <source>
        <dbReference type="ARBA" id="ARBA00022630"/>
    </source>
</evidence>
<dbReference type="Proteomes" id="UP000008363">
    <property type="component" value="Unassembled WGS sequence"/>
</dbReference>
<dbReference type="PANTHER" id="PTHR43884">
    <property type="entry name" value="ACYL-COA DEHYDROGENASE"/>
    <property type="match status" value="1"/>
</dbReference>
<keyword evidence="11" id="KW-1185">Reference proteome</keyword>
<dbReference type="InterPro" id="IPR009075">
    <property type="entry name" value="AcylCo_DH/oxidase_C"/>
</dbReference>
<dbReference type="SUPFAM" id="SSF56645">
    <property type="entry name" value="Acyl-CoA dehydrogenase NM domain-like"/>
    <property type="match status" value="1"/>
</dbReference>
<dbReference type="GO" id="GO:0050660">
    <property type="term" value="F:flavin adenine dinucleotide binding"/>
    <property type="evidence" value="ECO:0007669"/>
    <property type="project" value="InterPro"/>
</dbReference>
<dbReference type="OrthoDB" id="8677713at2"/>
<dbReference type="STRING" id="1108045.GORHZ_065_00390"/>
<dbReference type="PANTHER" id="PTHR43884:SF20">
    <property type="entry name" value="ACYL-COA DEHYDROGENASE FADE28"/>
    <property type="match status" value="1"/>
</dbReference>
<protein>
    <submittedName>
        <fullName evidence="10">Putative acyl-CoA dehydrogenase</fullName>
    </submittedName>
</protein>
<keyword evidence="4 6" id="KW-0274">FAD</keyword>
<accession>K6V0Y9</accession>
<evidence type="ECO:0000313" key="10">
    <source>
        <dbReference type="EMBL" id="GAB89573.1"/>
    </source>
</evidence>
<dbReference type="SUPFAM" id="SSF47203">
    <property type="entry name" value="Acyl-CoA dehydrogenase C-terminal domain-like"/>
    <property type="match status" value="1"/>
</dbReference>
<dbReference type="InterPro" id="IPR036250">
    <property type="entry name" value="AcylCo_DH-like_C"/>
</dbReference>
<comment type="similarity">
    <text evidence="2 6">Belongs to the acyl-CoA dehydrogenase family.</text>
</comment>
<comment type="caution">
    <text evidence="10">The sequence shown here is derived from an EMBL/GenBank/DDBJ whole genome shotgun (WGS) entry which is preliminary data.</text>
</comment>
<feature type="domain" description="Acyl-CoA dehydrogenase/oxidase C-terminal" evidence="7">
    <location>
        <begin position="238"/>
        <end position="369"/>
    </location>
</feature>
<sequence>MDLNLTEEQSDFRAVIERFLEKEVPTSTVREWADTAAGFDRDWWVRAAELGVAAPLVSENHGGGSVSGLGVLDLAMFAEEFGRVVAPGPLHATNIVLAGLMLAEDQNPAHGDLIEDLVGGGRIAAWAVSEPGLGWNPSGPTVSVDEGFVLNGVKDRVEYAAESDVLLVNALTAEGISLFVVPVDRPGVTVLPMQSLDLTRRYAQVTFDSVELVRTDLVGVLDEGEPIASHQTLIAGVLQSAETVGILRTVLDFTTEWAFDRYSFGRPLASYQALKHRFADIRTWVEASAAIASSAAHAVQDGDQAAAQMVAAAKSYVTDLAPRIIQDCVQLHGGIGVTWEHDLHLYLRRAVANRVTYGTPAEHRRRIADLIEL</sequence>
<dbReference type="EMBL" id="BAHC01000065">
    <property type="protein sequence ID" value="GAB89573.1"/>
    <property type="molecule type" value="Genomic_DNA"/>
</dbReference>
<evidence type="ECO:0000259" key="9">
    <source>
        <dbReference type="Pfam" id="PF02771"/>
    </source>
</evidence>
<organism evidence="10 11">
    <name type="scientific">Gordonia rhizosphera NBRC 16068</name>
    <dbReference type="NCBI Taxonomy" id="1108045"/>
    <lineage>
        <taxon>Bacteria</taxon>
        <taxon>Bacillati</taxon>
        <taxon>Actinomycetota</taxon>
        <taxon>Actinomycetes</taxon>
        <taxon>Mycobacteriales</taxon>
        <taxon>Gordoniaceae</taxon>
        <taxon>Gordonia</taxon>
    </lineage>
</organism>
<feature type="domain" description="Acyl-CoA dehydrogenase/oxidase N-terminal" evidence="9">
    <location>
        <begin position="6"/>
        <end position="94"/>
    </location>
</feature>
<feature type="domain" description="Acyl-CoA oxidase/dehydrogenase middle" evidence="8">
    <location>
        <begin position="125"/>
        <end position="194"/>
    </location>
</feature>